<protein>
    <submittedName>
        <fullName evidence="1">Polymerase</fullName>
    </submittedName>
</protein>
<dbReference type="SUPFAM" id="SSF56112">
    <property type="entry name" value="Protein kinase-like (PK-like)"/>
    <property type="match status" value="1"/>
</dbReference>
<evidence type="ECO:0000313" key="2">
    <source>
        <dbReference type="Proteomes" id="UP000542720"/>
    </source>
</evidence>
<proteinExistence type="predicted"/>
<organism evidence="1 2">
    <name type="scientific">Aquipseudomonas ullengensis</name>
    <dbReference type="NCBI Taxonomy" id="2759166"/>
    <lineage>
        <taxon>Bacteria</taxon>
        <taxon>Pseudomonadati</taxon>
        <taxon>Pseudomonadota</taxon>
        <taxon>Gammaproteobacteria</taxon>
        <taxon>Pseudomonadales</taxon>
        <taxon>Pseudomonadaceae</taxon>
        <taxon>Aquipseudomonas</taxon>
    </lineage>
</organism>
<dbReference type="RefSeq" id="WP_183087319.1">
    <property type="nucleotide sequence ID" value="NZ_JACJUD010000001.1"/>
</dbReference>
<dbReference type="Pfam" id="PF06293">
    <property type="entry name" value="Kdo"/>
    <property type="match status" value="1"/>
</dbReference>
<comment type="caution">
    <text evidence="1">The sequence shown here is derived from an EMBL/GenBank/DDBJ whole genome shotgun (WGS) entry which is preliminary data.</text>
</comment>
<reference evidence="1 2" key="1">
    <citation type="submission" date="2020-08" db="EMBL/GenBank/DDBJ databases">
        <authorList>
            <person name="Kim C.M."/>
        </authorList>
    </citation>
    <scope>NUCLEOTIDE SEQUENCE [LARGE SCALE GENOMIC DNA]</scope>
    <source>
        <strain evidence="1 2">UL070</strain>
    </source>
</reference>
<dbReference type="AlphaFoldDB" id="A0A7W4LID5"/>
<dbReference type="Proteomes" id="UP000542720">
    <property type="component" value="Unassembled WGS sequence"/>
</dbReference>
<keyword evidence="2" id="KW-1185">Reference proteome</keyword>
<name>A0A7W4LID5_9GAMM</name>
<evidence type="ECO:0000313" key="1">
    <source>
        <dbReference type="EMBL" id="MBB2493750.1"/>
    </source>
</evidence>
<accession>A0A7W4LID5</accession>
<dbReference type="EMBL" id="JACJUD010000001">
    <property type="protein sequence ID" value="MBB2493750.1"/>
    <property type="molecule type" value="Genomic_DNA"/>
</dbReference>
<sequence length="222" mass="25234">MRTLSELELDHLLEGAQTIEEDGYGLKVARLRDGDFLKIYRRKRLLSSALWALPAKLFARNAQRLQALGICAPHISELLLIPQRKLNAVRYQPLPGETLRQRWRDLGAEARAQDVQRFGKFLGELHEQGVYFRSLHLGNVLALPDGSFGLIDLSDMQIGKGPLSNWKRQRNLQHMLRYAEDRSWLAELHRDALLAGYCQRCGNSAGTQLGNALRRLLARASQ</sequence>
<gene>
    <name evidence="1" type="ORF">H3H51_01895</name>
</gene>
<dbReference type="InterPro" id="IPR011009">
    <property type="entry name" value="Kinase-like_dom_sf"/>
</dbReference>